<keyword evidence="1" id="KW-0805">Transcription regulation</keyword>
<dbReference type="EMBL" id="BSNN01000010">
    <property type="protein sequence ID" value="GLQ36357.1"/>
    <property type="molecule type" value="Genomic_DNA"/>
</dbReference>
<dbReference type="PANTHER" id="PTHR30154:SF53">
    <property type="entry name" value="HTH-TYPE TRANSCRIPTIONAL REGULATOR LRPC"/>
    <property type="match status" value="1"/>
</dbReference>
<gene>
    <name evidence="5" type="ORF">GCM10007939_26410</name>
</gene>
<dbReference type="Pfam" id="PF13412">
    <property type="entry name" value="HTH_24"/>
    <property type="match status" value="1"/>
</dbReference>
<dbReference type="Pfam" id="PF01037">
    <property type="entry name" value="AsnC_trans_reg"/>
    <property type="match status" value="1"/>
</dbReference>
<evidence type="ECO:0000313" key="6">
    <source>
        <dbReference type="Proteomes" id="UP001156694"/>
    </source>
</evidence>
<dbReference type="SUPFAM" id="SSF54909">
    <property type="entry name" value="Dimeric alpha+beta barrel"/>
    <property type="match status" value="1"/>
</dbReference>
<evidence type="ECO:0000256" key="3">
    <source>
        <dbReference type="ARBA" id="ARBA00023163"/>
    </source>
</evidence>
<dbReference type="PANTHER" id="PTHR30154">
    <property type="entry name" value="LEUCINE-RESPONSIVE REGULATORY PROTEIN"/>
    <property type="match status" value="1"/>
</dbReference>
<dbReference type="Gene3D" id="1.10.10.10">
    <property type="entry name" value="Winged helix-like DNA-binding domain superfamily/Winged helix DNA-binding domain"/>
    <property type="match status" value="1"/>
</dbReference>
<protein>
    <submittedName>
        <fullName evidence="5">AsnC family transcriptional regulator</fullName>
    </submittedName>
</protein>
<evidence type="ECO:0000256" key="2">
    <source>
        <dbReference type="ARBA" id="ARBA00023125"/>
    </source>
</evidence>
<dbReference type="SMART" id="SM00344">
    <property type="entry name" value="HTH_ASNC"/>
    <property type="match status" value="1"/>
</dbReference>
<accession>A0ABQ5VY31</accession>
<dbReference type="InterPro" id="IPR011008">
    <property type="entry name" value="Dimeric_a/b-barrel"/>
</dbReference>
<dbReference type="Proteomes" id="UP001156694">
    <property type="component" value="Unassembled WGS sequence"/>
</dbReference>
<evidence type="ECO:0000313" key="5">
    <source>
        <dbReference type="EMBL" id="GLQ36357.1"/>
    </source>
</evidence>
<dbReference type="SUPFAM" id="SSF46785">
    <property type="entry name" value="Winged helix' DNA-binding domain"/>
    <property type="match status" value="1"/>
</dbReference>
<proteinExistence type="predicted"/>
<keyword evidence="3" id="KW-0804">Transcription</keyword>
<evidence type="ECO:0000256" key="1">
    <source>
        <dbReference type="ARBA" id="ARBA00023015"/>
    </source>
</evidence>
<comment type="caution">
    <text evidence="5">The sequence shown here is derived from an EMBL/GenBank/DDBJ whole genome shotgun (WGS) entry which is preliminary data.</text>
</comment>
<reference evidence="6" key="1">
    <citation type="journal article" date="2019" name="Int. J. Syst. Evol. Microbiol.">
        <title>The Global Catalogue of Microorganisms (GCM) 10K type strain sequencing project: providing services to taxonomists for standard genome sequencing and annotation.</title>
        <authorList>
            <consortium name="The Broad Institute Genomics Platform"/>
            <consortium name="The Broad Institute Genome Sequencing Center for Infectious Disease"/>
            <person name="Wu L."/>
            <person name="Ma J."/>
        </authorList>
    </citation>
    <scope>NUCLEOTIDE SEQUENCE [LARGE SCALE GENOMIC DNA]</scope>
    <source>
        <strain evidence="6">NBRC 110140</strain>
    </source>
</reference>
<dbReference type="InterPro" id="IPR036388">
    <property type="entry name" value="WH-like_DNA-bd_sf"/>
</dbReference>
<dbReference type="InterPro" id="IPR019887">
    <property type="entry name" value="Tscrpt_reg_AsnC/Lrp_C"/>
</dbReference>
<dbReference type="PROSITE" id="PS50956">
    <property type="entry name" value="HTH_ASNC_2"/>
    <property type="match status" value="1"/>
</dbReference>
<organism evidence="5 6">
    <name type="scientific">Amylibacter marinus</name>
    <dbReference type="NCBI Taxonomy" id="1475483"/>
    <lineage>
        <taxon>Bacteria</taxon>
        <taxon>Pseudomonadati</taxon>
        <taxon>Pseudomonadota</taxon>
        <taxon>Alphaproteobacteria</taxon>
        <taxon>Rhodobacterales</taxon>
        <taxon>Paracoccaceae</taxon>
        <taxon>Amylibacter</taxon>
    </lineage>
</organism>
<feature type="domain" description="HTH asnC-type" evidence="4">
    <location>
        <begin position="1"/>
        <end position="62"/>
    </location>
</feature>
<dbReference type="InterPro" id="IPR019888">
    <property type="entry name" value="Tscrpt_reg_AsnC-like"/>
</dbReference>
<dbReference type="RefSeq" id="WP_284380211.1">
    <property type="nucleotide sequence ID" value="NZ_BSNN01000010.1"/>
</dbReference>
<sequence>MQQIDREILRVLQLNGKLSMQDLSEQVGASATQCWRRVKDMQDSGIIQGYGARLDPKSLGLNAIAYIHVALNDHSEDNIDNFLNLVNSLQEVVECASVTGDHDFILKVYTQSPEELENFVMRRLLKSGLVKATSSHFVLRQTKMRRALPII</sequence>
<evidence type="ECO:0000259" key="4">
    <source>
        <dbReference type="PROSITE" id="PS50956"/>
    </source>
</evidence>
<dbReference type="InterPro" id="IPR000485">
    <property type="entry name" value="AsnC-type_HTH_dom"/>
</dbReference>
<keyword evidence="6" id="KW-1185">Reference proteome</keyword>
<dbReference type="InterPro" id="IPR036390">
    <property type="entry name" value="WH_DNA-bd_sf"/>
</dbReference>
<dbReference type="PRINTS" id="PR00033">
    <property type="entry name" value="HTHASNC"/>
</dbReference>
<dbReference type="Gene3D" id="3.30.70.920">
    <property type="match status" value="1"/>
</dbReference>
<keyword evidence="2" id="KW-0238">DNA-binding</keyword>
<name>A0ABQ5VY31_9RHOB</name>